<accession>A0A5C3P2L2</accession>
<gene>
    <name evidence="1" type="ORF">K466DRAFT_401469</name>
</gene>
<sequence length="117" mass="12803">MLVACGQTCAAQGRMTTHITQSRLSRLDPRVPPCCQMTDGRAGRIDKGTPHLRVRASMTTGSLSKGIADLSTCPAGKRASSGQGSMTFKVHTYSYTSAFLNFRTRSKYWLHCHVSLH</sequence>
<name>A0A5C3P2L2_9APHY</name>
<protein>
    <submittedName>
        <fullName evidence="1">Uncharacterized protein</fullName>
    </submittedName>
</protein>
<organism evidence="1 2">
    <name type="scientific">Polyporus arcularius HHB13444</name>
    <dbReference type="NCBI Taxonomy" id="1314778"/>
    <lineage>
        <taxon>Eukaryota</taxon>
        <taxon>Fungi</taxon>
        <taxon>Dikarya</taxon>
        <taxon>Basidiomycota</taxon>
        <taxon>Agaricomycotina</taxon>
        <taxon>Agaricomycetes</taxon>
        <taxon>Polyporales</taxon>
        <taxon>Polyporaceae</taxon>
        <taxon>Polyporus</taxon>
    </lineage>
</organism>
<dbReference type="InParanoid" id="A0A5C3P2L2"/>
<keyword evidence="2" id="KW-1185">Reference proteome</keyword>
<dbReference type="AlphaFoldDB" id="A0A5C3P2L2"/>
<reference evidence="1 2" key="1">
    <citation type="journal article" date="2019" name="Nat. Ecol. Evol.">
        <title>Megaphylogeny resolves global patterns of mushroom evolution.</title>
        <authorList>
            <person name="Varga T."/>
            <person name="Krizsan K."/>
            <person name="Foldi C."/>
            <person name="Dima B."/>
            <person name="Sanchez-Garcia M."/>
            <person name="Sanchez-Ramirez S."/>
            <person name="Szollosi G.J."/>
            <person name="Szarkandi J.G."/>
            <person name="Papp V."/>
            <person name="Albert L."/>
            <person name="Andreopoulos W."/>
            <person name="Angelini C."/>
            <person name="Antonin V."/>
            <person name="Barry K.W."/>
            <person name="Bougher N.L."/>
            <person name="Buchanan P."/>
            <person name="Buyck B."/>
            <person name="Bense V."/>
            <person name="Catcheside P."/>
            <person name="Chovatia M."/>
            <person name="Cooper J."/>
            <person name="Damon W."/>
            <person name="Desjardin D."/>
            <person name="Finy P."/>
            <person name="Geml J."/>
            <person name="Haridas S."/>
            <person name="Hughes K."/>
            <person name="Justo A."/>
            <person name="Karasinski D."/>
            <person name="Kautmanova I."/>
            <person name="Kiss B."/>
            <person name="Kocsube S."/>
            <person name="Kotiranta H."/>
            <person name="LaButti K.M."/>
            <person name="Lechner B.E."/>
            <person name="Liimatainen K."/>
            <person name="Lipzen A."/>
            <person name="Lukacs Z."/>
            <person name="Mihaltcheva S."/>
            <person name="Morgado L.N."/>
            <person name="Niskanen T."/>
            <person name="Noordeloos M.E."/>
            <person name="Ohm R.A."/>
            <person name="Ortiz-Santana B."/>
            <person name="Ovrebo C."/>
            <person name="Racz N."/>
            <person name="Riley R."/>
            <person name="Savchenko A."/>
            <person name="Shiryaev A."/>
            <person name="Soop K."/>
            <person name="Spirin V."/>
            <person name="Szebenyi C."/>
            <person name="Tomsovsky M."/>
            <person name="Tulloss R.E."/>
            <person name="Uehling J."/>
            <person name="Grigoriev I.V."/>
            <person name="Vagvolgyi C."/>
            <person name="Papp T."/>
            <person name="Martin F.M."/>
            <person name="Miettinen O."/>
            <person name="Hibbett D.S."/>
            <person name="Nagy L.G."/>
        </authorList>
    </citation>
    <scope>NUCLEOTIDE SEQUENCE [LARGE SCALE GENOMIC DNA]</scope>
    <source>
        <strain evidence="1 2">HHB13444</strain>
    </source>
</reference>
<proteinExistence type="predicted"/>
<evidence type="ECO:0000313" key="2">
    <source>
        <dbReference type="Proteomes" id="UP000308197"/>
    </source>
</evidence>
<dbReference type="Proteomes" id="UP000308197">
    <property type="component" value="Unassembled WGS sequence"/>
</dbReference>
<evidence type="ECO:0000313" key="1">
    <source>
        <dbReference type="EMBL" id="TFK79993.1"/>
    </source>
</evidence>
<dbReference type="EMBL" id="ML211872">
    <property type="protein sequence ID" value="TFK79993.1"/>
    <property type="molecule type" value="Genomic_DNA"/>
</dbReference>